<accession>A0A166U449</accession>
<dbReference type="InterPro" id="IPR009668">
    <property type="entry name" value="RNA_pol-assoc_fac_A49-like"/>
</dbReference>
<keyword evidence="5" id="KW-0539">Nucleus</keyword>
<dbReference type="STRING" id="1081109.A0A166U449"/>
<comment type="caution">
    <text evidence="7">The sequence shown here is derived from an EMBL/GenBank/DDBJ whole genome shotgun (WGS) entry which is preliminary data.</text>
</comment>
<evidence type="ECO:0000313" key="8">
    <source>
        <dbReference type="Proteomes" id="UP000078544"/>
    </source>
</evidence>
<comment type="similarity">
    <text evidence="2">Belongs to the eukaryotic RPA49/POLR1E RNA polymerase subunit family.</text>
</comment>
<evidence type="ECO:0000256" key="3">
    <source>
        <dbReference type="ARBA" id="ARBA00022478"/>
    </source>
</evidence>
<dbReference type="GO" id="GO:0005730">
    <property type="term" value="C:nucleolus"/>
    <property type="evidence" value="ECO:0007669"/>
    <property type="project" value="UniProtKB-SubCell"/>
</dbReference>
<dbReference type="PANTHER" id="PTHR14440">
    <property type="entry name" value="DNA-DIRECTED RNA POLYMERASE I SUBUNIT RPA49"/>
    <property type="match status" value="1"/>
</dbReference>
<evidence type="ECO:0000256" key="1">
    <source>
        <dbReference type="ARBA" id="ARBA00004604"/>
    </source>
</evidence>
<proteinExistence type="inferred from homology"/>
<evidence type="ECO:0000256" key="5">
    <source>
        <dbReference type="ARBA" id="ARBA00023242"/>
    </source>
</evidence>
<gene>
    <name evidence="7" type="ORF">AAL_01364</name>
</gene>
<evidence type="ECO:0000256" key="6">
    <source>
        <dbReference type="SAM" id="MobiDB-lite"/>
    </source>
</evidence>
<dbReference type="OrthoDB" id="532500at2759"/>
<dbReference type="GO" id="GO:0000428">
    <property type="term" value="C:DNA-directed RNA polymerase complex"/>
    <property type="evidence" value="ECO:0007669"/>
    <property type="project" value="UniProtKB-KW"/>
</dbReference>
<keyword evidence="3" id="KW-0240">DNA-directed RNA polymerase</keyword>
<dbReference type="AlphaFoldDB" id="A0A166U449"/>
<keyword evidence="8" id="KW-1185">Reference proteome</keyword>
<protein>
    <submittedName>
        <fullName evidence="7">RNA polymerase I associated factor, A49-like protein</fullName>
    </submittedName>
</protein>
<dbReference type="GO" id="GO:0006351">
    <property type="term" value="P:DNA-templated transcription"/>
    <property type="evidence" value="ECO:0007669"/>
    <property type="project" value="InterPro"/>
</dbReference>
<evidence type="ECO:0000256" key="2">
    <source>
        <dbReference type="ARBA" id="ARBA00009430"/>
    </source>
</evidence>
<keyword evidence="4" id="KW-0804">Transcription</keyword>
<dbReference type="EMBL" id="AZGY01000002">
    <property type="protein sequence ID" value="OAA32032.1"/>
    <property type="molecule type" value="Genomic_DNA"/>
</dbReference>
<feature type="compositionally biased region" description="Basic residues" evidence="6">
    <location>
        <begin position="1"/>
        <end position="22"/>
    </location>
</feature>
<dbReference type="Pfam" id="PF06870">
    <property type="entry name" value="RNA_pol_I_A49"/>
    <property type="match status" value="1"/>
</dbReference>
<evidence type="ECO:0000313" key="7">
    <source>
        <dbReference type="EMBL" id="OAA32032.1"/>
    </source>
</evidence>
<organism evidence="7 8">
    <name type="scientific">Moelleriella libera RCEF 2490</name>
    <dbReference type="NCBI Taxonomy" id="1081109"/>
    <lineage>
        <taxon>Eukaryota</taxon>
        <taxon>Fungi</taxon>
        <taxon>Dikarya</taxon>
        <taxon>Ascomycota</taxon>
        <taxon>Pezizomycotina</taxon>
        <taxon>Sordariomycetes</taxon>
        <taxon>Hypocreomycetidae</taxon>
        <taxon>Hypocreales</taxon>
        <taxon>Clavicipitaceae</taxon>
        <taxon>Moelleriella</taxon>
    </lineage>
</organism>
<feature type="region of interest" description="Disordered" evidence="6">
    <location>
        <begin position="1"/>
        <end position="29"/>
    </location>
</feature>
<comment type="subcellular location">
    <subcellularLocation>
        <location evidence="1">Nucleus</location>
        <location evidence="1">Nucleolus</location>
    </subcellularLocation>
</comment>
<reference evidence="7 8" key="1">
    <citation type="journal article" date="2016" name="Genome Biol. Evol.">
        <title>Divergent and convergent evolution of fungal pathogenicity.</title>
        <authorList>
            <person name="Shang Y."/>
            <person name="Xiao G."/>
            <person name="Zheng P."/>
            <person name="Cen K."/>
            <person name="Zhan S."/>
            <person name="Wang C."/>
        </authorList>
    </citation>
    <scope>NUCLEOTIDE SEQUENCE [LARGE SCALE GENOMIC DNA]</scope>
    <source>
        <strain evidence="7 8">RCEF 2490</strain>
    </source>
</reference>
<name>A0A166U449_9HYPO</name>
<evidence type="ECO:0000256" key="4">
    <source>
        <dbReference type="ARBA" id="ARBA00023163"/>
    </source>
</evidence>
<sequence>MEHVSSKKRKRHGESSGKPKKKVSLDAPASTATISSVLQSRSCPPVIATSPGLEIADDVFFHPYLHGSRSKTSKSRNGDAPEMMLHSRSHRSLNYTAKEEGRTGNAPAVNHFVAIFDPKTGEVELIEGKKMVVRGVVRAKLAPTSSAGEAEARMTLMDRRTDLGQTFGTKKAKKALRENVLNAITPQTNAGESPSKIDDAQKAMLQNVGQLTATMATKEELEDAVREAKLVPKANMDAQDIQDAYDPKVIIGSDILNLVPVREWQEKVQHNEGVTTASRFVAARVNAIANNKDAIIRLRVLRYFSFVHLFYVGAKPGRQRHTRQVPPRDKLRELLAPAPEAVVENIRRKFSDGGIMRSSHIKLLMTSCCVYACIVDNFEVDTQQLREDLRLDQSEVNQFFREIGGQVKPVSNKAEGGHPMHIGRLTLPLKFPQQRHVAPRRK</sequence>
<dbReference type="Proteomes" id="UP000078544">
    <property type="component" value="Unassembled WGS sequence"/>
</dbReference>
<dbReference type="GO" id="GO:0003677">
    <property type="term" value="F:DNA binding"/>
    <property type="evidence" value="ECO:0007669"/>
    <property type="project" value="InterPro"/>
</dbReference>